<feature type="domain" description="IFT121/TULP4 N-terminal" evidence="12">
    <location>
        <begin position="6"/>
        <end position="310"/>
    </location>
</feature>
<evidence type="ECO:0000259" key="13">
    <source>
        <dbReference type="Pfam" id="PF25768"/>
    </source>
</evidence>
<evidence type="ECO:0000256" key="5">
    <source>
        <dbReference type="ARBA" id="ARBA00022794"/>
    </source>
</evidence>
<dbReference type="SMR" id="A2DAI9"/>
<keyword evidence="4" id="KW-0677">Repeat</keyword>
<keyword evidence="15" id="KW-1185">Reference proteome</keyword>
<dbReference type="InterPro" id="IPR057979">
    <property type="entry name" value="TPR_IFT121"/>
</dbReference>
<dbReference type="SMART" id="SM00320">
    <property type="entry name" value="WD40"/>
    <property type="match status" value="3"/>
</dbReference>
<dbReference type="EMBL" id="DS113183">
    <property type="protein sequence ID" value="EAY22492.1"/>
    <property type="molecule type" value="Genomic_DNA"/>
</dbReference>
<evidence type="ECO:0000256" key="6">
    <source>
        <dbReference type="ARBA" id="ARBA00023069"/>
    </source>
</evidence>
<dbReference type="GO" id="GO:0036064">
    <property type="term" value="C:ciliary basal body"/>
    <property type="evidence" value="ECO:0000318"/>
    <property type="project" value="GO_Central"/>
</dbReference>
<reference evidence="14" key="2">
    <citation type="journal article" date="2007" name="Science">
        <title>Draft genome sequence of the sexually transmitted pathogen Trichomonas vaginalis.</title>
        <authorList>
            <person name="Carlton J.M."/>
            <person name="Hirt R.P."/>
            <person name="Silva J.C."/>
            <person name="Delcher A.L."/>
            <person name="Schatz M."/>
            <person name="Zhao Q."/>
            <person name="Wortman J.R."/>
            <person name="Bidwell S.L."/>
            <person name="Alsmark U.C.M."/>
            <person name="Besteiro S."/>
            <person name="Sicheritz-Ponten T."/>
            <person name="Noel C.J."/>
            <person name="Dacks J.B."/>
            <person name="Foster P.G."/>
            <person name="Simillion C."/>
            <person name="Van de Peer Y."/>
            <person name="Miranda-Saavedra D."/>
            <person name="Barton G.J."/>
            <person name="Westrop G.D."/>
            <person name="Mueller S."/>
            <person name="Dessi D."/>
            <person name="Fiori P.L."/>
            <person name="Ren Q."/>
            <person name="Paulsen I."/>
            <person name="Zhang H."/>
            <person name="Bastida-Corcuera F.D."/>
            <person name="Simoes-Barbosa A."/>
            <person name="Brown M.T."/>
            <person name="Hayes R.D."/>
            <person name="Mukherjee M."/>
            <person name="Okumura C.Y."/>
            <person name="Schneider R."/>
            <person name="Smith A.J."/>
            <person name="Vanacova S."/>
            <person name="Villalvazo M."/>
            <person name="Haas B.J."/>
            <person name="Pertea M."/>
            <person name="Feldblyum T.V."/>
            <person name="Utterback T.R."/>
            <person name="Shu C.L."/>
            <person name="Osoegawa K."/>
            <person name="de Jong P.J."/>
            <person name="Hrdy I."/>
            <person name="Horvathova L."/>
            <person name="Zubacova Z."/>
            <person name="Dolezal P."/>
            <person name="Malik S.B."/>
            <person name="Logsdon J.M. Jr."/>
            <person name="Henze K."/>
            <person name="Gupta A."/>
            <person name="Wang C.C."/>
            <person name="Dunne R.L."/>
            <person name="Upcroft J.A."/>
            <person name="Upcroft P."/>
            <person name="White O."/>
            <person name="Salzberg S.L."/>
            <person name="Tang P."/>
            <person name="Chiu C.-H."/>
            <person name="Lee Y.-S."/>
            <person name="Embley T.M."/>
            <person name="Coombs G.H."/>
            <person name="Mottram J.C."/>
            <person name="Tachezy J."/>
            <person name="Fraser-Liggett C.M."/>
            <person name="Johnson P.J."/>
        </authorList>
    </citation>
    <scope>NUCLEOTIDE SEQUENCE [LARGE SCALE GENOMIC DNA]</scope>
    <source>
        <strain evidence="14">G3</strain>
    </source>
</reference>
<evidence type="ECO:0000259" key="12">
    <source>
        <dbReference type="Pfam" id="PF24797"/>
    </source>
</evidence>
<feature type="domain" description="IFT121-like TPR repeats" evidence="13">
    <location>
        <begin position="899"/>
        <end position="997"/>
    </location>
</feature>
<dbReference type="GO" id="GO:0005930">
    <property type="term" value="C:axoneme"/>
    <property type="evidence" value="ECO:0000318"/>
    <property type="project" value="GO_Central"/>
</dbReference>
<keyword evidence="8" id="KW-0966">Cell projection</keyword>
<dbReference type="OrthoDB" id="10260567at2759"/>
<evidence type="ECO:0000256" key="8">
    <source>
        <dbReference type="ARBA" id="ARBA00023273"/>
    </source>
</evidence>
<keyword evidence="7" id="KW-0206">Cytoskeleton</keyword>
<reference evidence="14" key="1">
    <citation type="submission" date="2006-10" db="EMBL/GenBank/DDBJ databases">
        <authorList>
            <person name="Amadeo P."/>
            <person name="Zhao Q."/>
            <person name="Wortman J."/>
            <person name="Fraser-Liggett C."/>
            <person name="Carlton J."/>
        </authorList>
    </citation>
    <scope>NUCLEOTIDE SEQUENCE</scope>
    <source>
        <strain evidence="14">G3</strain>
    </source>
</reference>
<evidence type="ECO:0000259" key="9">
    <source>
        <dbReference type="Pfam" id="PF23145"/>
    </source>
</evidence>
<dbReference type="InterPro" id="IPR001680">
    <property type="entry name" value="WD40_rpt"/>
</dbReference>
<evidence type="ECO:0000313" key="14">
    <source>
        <dbReference type="EMBL" id="EAY22492.1"/>
    </source>
</evidence>
<dbReference type="Proteomes" id="UP000001542">
    <property type="component" value="Unassembled WGS sequence"/>
</dbReference>
<dbReference type="InParanoid" id="A2DAI9"/>
<keyword evidence="5" id="KW-0970">Cilium biogenesis/degradation</keyword>
<evidence type="ECO:0000313" key="15">
    <source>
        <dbReference type="Proteomes" id="UP000001542"/>
    </source>
</evidence>
<feature type="domain" description="IFT121 second beta-propeller" evidence="11">
    <location>
        <begin position="317"/>
        <end position="424"/>
    </location>
</feature>
<evidence type="ECO:0000259" key="11">
    <source>
        <dbReference type="Pfam" id="PF23390"/>
    </source>
</evidence>
<dbReference type="Gene3D" id="2.130.10.10">
    <property type="entry name" value="YVTN repeat-like/Quinoprotein amine dehydrogenase"/>
    <property type="match status" value="2"/>
</dbReference>
<evidence type="ECO:0008006" key="16">
    <source>
        <dbReference type="Google" id="ProtNLM"/>
    </source>
</evidence>
<dbReference type="RefSeq" id="XP_001583478.1">
    <property type="nucleotide sequence ID" value="XM_001583428.1"/>
</dbReference>
<dbReference type="InterPro" id="IPR056159">
    <property type="entry name" value="Beta-prop_IFT121_TULP_N"/>
</dbReference>
<feature type="domain" description="IFT80/172/WDR35 TPR" evidence="10">
    <location>
        <begin position="617"/>
        <end position="705"/>
    </location>
</feature>
<gene>
    <name evidence="14" type="ORF">TVAG_035150</name>
</gene>
<dbReference type="Gene3D" id="1.25.40.470">
    <property type="match status" value="1"/>
</dbReference>
<dbReference type="GO" id="GO:0042073">
    <property type="term" value="P:intraciliary transport"/>
    <property type="evidence" value="ECO:0000318"/>
    <property type="project" value="GO_Central"/>
</dbReference>
<organism evidence="14 15">
    <name type="scientific">Trichomonas vaginalis (strain ATCC PRA-98 / G3)</name>
    <dbReference type="NCBI Taxonomy" id="412133"/>
    <lineage>
        <taxon>Eukaryota</taxon>
        <taxon>Metamonada</taxon>
        <taxon>Parabasalia</taxon>
        <taxon>Trichomonadida</taxon>
        <taxon>Trichomonadidae</taxon>
        <taxon>Trichomonas</taxon>
    </lineage>
</organism>
<feature type="domain" description="IFT121-like zinc finger" evidence="9">
    <location>
        <begin position="1030"/>
        <end position="1068"/>
    </location>
</feature>
<protein>
    <recommendedName>
        <fullName evidence="16">WD repeat protein</fullName>
    </recommendedName>
</protein>
<dbReference type="InterPro" id="IPR056170">
    <property type="entry name" value="Znf_IFT121-like"/>
</dbReference>
<dbReference type="InterPro" id="IPR036322">
    <property type="entry name" value="WD40_repeat_dom_sf"/>
</dbReference>
<proteinExistence type="predicted"/>
<evidence type="ECO:0000256" key="1">
    <source>
        <dbReference type="ARBA" id="ARBA00004120"/>
    </source>
</evidence>
<evidence type="ECO:0000256" key="7">
    <source>
        <dbReference type="ARBA" id="ARBA00023212"/>
    </source>
</evidence>
<dbReference type="AlphaFoldDB" id="A2DAI9"/>
<dbReference type="InterPro" id="IPR056158">
    <property type="entry name" value="Beta-prop_IFT121_2nd"/>
</dbReference>
<dbReference type="InterPro" id="IPR015943">
    <property type="entry name" value="WD40/YVTN_repeat-like_dom_sf"/>
</dbReference>
<dbReference type="InterPro" id="IPR056157">
    <property type="entry name" value="TPR_IFT80_172_dom"/>
</dbReference>
<dbReference type="Pfam" id="PF24797">
    <property type="entry name" value="Beta-prop_WDR35_TULP_N"/>
    <property type="match status" value="1"/>
</dbReference>
<evidence type="ECO:0000256" key="4">
    <source>
        <dbReference type="ARBA" id="ARBA00022737"/>
    </source>
</evidence>
<keyword evidence="2" id="KW-0963">Cytoplasm</keyword>
<dbReference type="KEGG" id="tva:5468046"/>
<keyword evidence="6" id="KW-0969">Cilium</keyword>
<dbReference type="Pfam" id="PF23145">
    <property type="entry name" value="Zf_2nd_IFT121"/>
    <property type="match status" value="1"/>
</dbReference>
<feature type="domain" description="IFT121 second beta-propeller" evidence="11">
    <location>
        <begin position="436"/>
        <end position="584"/>
    </location>
</feature>
<name>A2DAI9_TRIV3</name>
<dbReference type="PANTHER" id="PTHR15722">
    <property type="entry name" value="IFT140/172-RELATED"/>
    <property type="match status" value="1"/>
</dbReference>
<dbReference type="Pfam" id="PF25768">
    <property type="entry name" value="TPR_IFT121"/>
    <property type="match status" value="1"/>
</dbReference>
<evidence type="ECO:0000256" key="3">
    <source>
        <dbReference type="ARBA" id="ARBA00022574"/>
    </source>
</evidence>
<sequence length="1078" mass="121295">MISFHSYLSNRITSSDEKPVTIVDWNAVNGLIAYGQTNGGVTISRVSDNKDQPGLYKITNITSLTTHKHEITALCWNSRFNRLITGDRSGLSVVWVERDSKWFPTILNSATGSAVTSIGTSYTGEFTAITYENGQISCGDLGSNQKWVSKYEGTPKRAFWSGSGKTLYISDQNQEIYAVKDHGTNFQNYEIDLPDTETSIVFAEWNHAEHPQLLIVYENGDIFIHTKGNPENSIIHTGVKISAATWSKSGKLFAFGGNVDNGRCQVQFYTIDLNPIRTINVPAQQITSLSFNRTDTQLAIGVDRSIVIAQLLPINMWDFFDNTIVYAVHRNFSKLFDIVFFNINSNSRHIKSIDNLTGVCASKNSVLIASKTGENETSLLILDKSGIPLASNFIQMDCKLFAKTDNFAIALSDSRLCLWDFVNDDTKFVSLPADSSAVCAQGNKLFIGFTSDEVIAFEIPSCEEIGKYNVGSHVEKISVSSDMTRVSMVDIFGGLSFIDIHSGKIAGKPRKETWSMKWAEDSQDLFVALERQKLYVYHDFNATEAINSLTYICRFSGLEILTVDFTKLLLDPLNPKPEHFHTYETKLLRDVKLLTKSPDVPVEEIVKHIRNFPHKKLWKVFGEWAMMGGHYSTAEKAFTESQSQSELQFVRKVKTIVDKNIQKGFSQWCFGYYEEAQQTFITNNGLNFAIEMWATLGNWERVLQLKPPSDIATRAHIALANNLYLKGDFASAADHYMNAVMYEDAIRCYSMVADIENLVKVMNALGTDDKLLIDLGCKFTKLGICESAVASFLKAGDAAKAVAACIHLNRWDDAVKLSEQHKEVSKKDIMGQYAHYLAGNSQNALATKMLVKFELFEDAANLLASQAAEAIKYNNFLFAKKCFVRAAFLYERCNKPADDIWFKIEALHYLMLASRAIYQGNHAYAIYCSIATKEYSSFLGEERVAALIALAGYYSRNFKQCSNGFITLEHSEKFLPNKQRRIKLLAVKIFDKNQPVDEYKCDVKCPKCGENTFNMFECACSKCDFRSKRSVASGKPITAKSWRCSKCHHFATFEEMRDQKCCPLCHSSAENKPTKMKY</sequence>
<evidence type="ECO:0000256" key="2">
    <source>
        <dbReference type="ARBA" id="ARBA00022490"/>
    </source>
</evidence>
<dbReference type="VEuPathDB" id="TrichDB:TVAG_035150"/>
<dbReference type="SUPFAM" id="SSF50978">
    <property type="entry name" value="WD40 repeat-like"/>
    <property type="match status" value="1"/>
</dbReference>
<dbReference type="VEuPathDB" id="TrichDB:TVAGG3_0811180"/>
<accession>A2DAI9</accession>
<dbReference type="STRING" id="5722.A2DAI9"/>
<dbReference type="SUPFAM" id="SSF101908">
    <property type="entry name" value="Putative isomerase YbhE"/>
    <property type="match status" value="1"/>
</dbReference>
<dbReference type="Pfam" id="PF23390">
    <property type="entry name" value="Beta-prop_WDR35_2nd"/>
    <property type="match status" value="2"/>
</dbReference>
<comment type="subcellular location">
    <subcellularLocation>
        <location evidence="1">Cytoplasm</location>
        <location evidence="1">Cytoskeleton</location>
        <location evidence="1">Cilium basal body</location>
    </subcellularLocation>
</comment>
<evidence type="ECO:0000259" key="10">
    <source>
        <dbReference type="Pfam" id="PF23387"/>
    </source>
</evidence>
<keyword evidence="3" id="KW-0853">WD repeat</keyword>
<dbReference type="Pfam" id="PF23387">
    <property type="entry name" value="TPR_IFT80_172"/>
    <property type="match status" value="1"/>
</dbReference>
<dbReference type="eggNOG" id="KOG2041">
    <property type="taxonomic scope" value="Eukaryota"/>
</dbReference>
<dbReference type="PANTHER" id="PTHR15722:SF8">
    <property type="entry name" value="ANAPHASE-PROMOTING COMPLEX SUBUNIT 4-LIKE WD40 DOMAIN-CONTAINING PROTEIN"/>
    <property type="match status" value="1"/>
</dbReference>